<evidence type="ECO:0000256" key="2">
    <source>
        <dbReference type="ARBA" id="ARBA00022801"/>
    </source>
</evidence>
<dbReference type="InterPro" id="IPR029052">
    <property type="entry name" value="Metallo-depent_PP-like"/>
</dbReference>
<dbReference type="InterPro" id="IPR004843">
    <property type="entry name" value="Calcineurin-like_PHP"/>
</dbReference>
<accession>A0A2R7YA25</accession>
<keyword evidence="2" id="KW-0378">Hydrolase</keyword>
<dbReference type="Gene3D" id="3.60.21.10">
    <property type="match status" value="1"/>
</dbReference>
<sequence>MLRKNYRIAHISDTHITKHGQFDESIFNMGLEALDSLSPKPDIVVHTGDLTDNGILPDYELAMDKLKSIRYRYIVAPGNHDERNYGHSIFKEMLGPLDFEKDEEWAKFVVLNSPEPDRDEGRLGRRRQIYLEEVLGSTPPGKLKVVVFHHHLVPVPYSGREVNVLEDAGDVLEIVLQNRVDLVLMGHRHVRHAIRIDETVLVNAGTFSCIRTRGRFLQSFNLIDISADGTVKVTEVDIRTREERVLKCFQKV</sequence>
<gene>
    <name evidence="6" type="ORF">B9J98_01385</name>
</gene>
<keyword evidence="1" id="KW-0479">Metal-binding</keyword>
<reference evidence="6 7" key="1">
    <citation type="submission" date="2017-04" db="EMBL/GenBank/DDBJ databases">
        <title>Draft Aigarchaeota genome from a New Zealand hot spring.</title>
        <authorList>
            <person name="Reysenbach A.-L."/>
            <person name="Donaho J.A."/>
            <person name="Gerhart J."/>
            <person name="Kelley J.F."/>
            <person name="Kouba K."/>
            <person name="Podar M."/>
            <person name="Stott M."/>
        </authorList>
    </citation>
    <scope>NUCLEOTIDE SEQUENCE [LARGE SCALE GENOMIC DNA]</scope>
    <source>
        <strain evidence="6">NZ13_MG1</strain>
    </source>
</reference>
<dbReference type="SUPFAM" id="SSF56300">
    <property type="entry name" value="Metallo-dependent phosphatases"/>
    <property type="match status" value="1"/>
</dbReference>
<evidence type="ECO:0000313" key="7">
    <source>
        <dbReference type="Proteomes" id="UP000244066"/>
    </source>
</evidence>
<comment type="similarity">
    <text evidence="4">Belongs to the cyclic nucleotide phosphodiesterase class-III family.</text>
</comment>
<evidence type="ECO:0000256" key="3">
    <source>
        <dbReference type="ARBA" id="ARBA00023004"/>
    </source>
</evidence>
<organism evidence="6 7">
    <name type="scientific">Candidatus Terraquivivens tikiterensis</name>
    <dbReference type="NCBI Taxonomy" id="1980982"/>
    <lineage>
        <taxon>Archaea</taxon>
        <taxon>Nitrososphaerota</taxon>
        <taxon>Candidatus Wolframiiraptoraceae</taxon>
        <taxon>Candidatus Terraquivivens</taxon>
    </lineage>
</organism>
<proteinExistence type="inferred from homology"/>
<evidence type="ECO:0000256" key="4">
    <source>
        <dbReference type="ARBA" id="ARBA00025742"/>
    </source>
</evidence>
<evidence type="ECO:0000313" key="6">
    <source>
        <dbReference type="EMBL" id="PUA34159.1"/>
    </source>
</evidence>
<dbReference type="Pfam" id="PF00149">
    <property type="entry name" value="Metallophos"/>
    <property type="match status" value="1"/>
</dbReference>
<feature type="domain" description="Calcineurin-like phosphoesterase" evidence="5">
    <location>
        <begin position="7"/>
        <end position="190"/>
    </location>
</feature>
<dbReference type="AlphaFoldDB" id="A0A2R7YA25"/>
<dbReference type="GO" id="GO:0016787">
    <property type="term" value="F:hydrolase activity"/>
    <property type="evidence" value="ECO:0007669"/>
    <property type="project" value="UniProtKB-KW"/>
</dbReference>
<dbReference type="PANTHER" id="PTHR42988:SF2">
    <property type="entry name" value="CYCLIC NUCLEOTIDE PHOSPHODIESTERASE CBUA0032-RELATED"/>
    <property type="match status" value="1"/>
</dbReference>
<comment type="caution">
    <text evidence="6">The sequence shown here is derived from an EMBL/GenBank/DDBJ whole genome shotgun (WGS) entry which is preliminary data.</text>
</comment>
<keyword evidence="3" id="KW-0408">Iron</keyword>
<name>A0A2R7YA25_9ARCH</name>
<evidence type="ECO:0000256" key="1">
    <source>
        <dbReference type="ARBA" id="ARBA00022723"/>
    </source>
</evidence>
<evidence type="ECO:0000259" key="5">
    <source>
        <dbReference type="Pfam" id="PF00149"/>
    </source>
</evidence>
<dbReference type="Proteomes" id="UP000244066">
    <property type="component" value="Unassembled WGS sequence"/>
</dbReference>
<dbReference type="InterPro" id="IPR050884">
    <property type="entry name" value="CNP_phosphodiesterase-III"/>
</dbReference>
<dbReference type="GO" id="GO:0046872">
    <property type="term" value="F:metal ion binding"/>
    <property type="evidence" value="ECO:0007669"/>
    <property type="project" value="UniProtKB-KW"/>
</dbReference>
<protein>
    <recommendedName>
        <fullName evidence="5">Calcineurin-like phosphoesterase domain-containing protein</fullName>
    </recommendedName>
</protein>
<dbReference type="EMBL" id="NDWU01000003">
    <property type="protein sequence ID" value="PUA34159.1"/>
    <property type="molecule type" value="Genomic_DNA"/>
</dbReference>
<dbReference type="PANTHER" id="PTHR42988">
    <property type="entry name" value="PHOSPHOHYDROLASE"/>
    <property type="match status" value="1"/>
</dbReference>